<name>D7VRX6_SPHSI</name>
<dbReference type="Proteomes" id="UP000006258">
    <property type="component" value="Unassembled WGS sequence"/>
</dbReference>
<dbReference type="EMBL" id="ACHA02000012">
    <property type="protein sequence ID" value="EFK56527.1"/>
    <property type="molecule type" value="Genomic_DNA"/>
</dbReference>
<dbReference type="HOGENOM" id="CLU_1128490_0_0_10"/>
<dbReference type="RefSeq" id="WP_002995128.1">
    <property type="nucleotide sequence ID" value="NZ_GL379770.1"/>
</dbReference>
<proteinExistence type="predicted"/>
<evidence type="ECO:0000313" key="1">
    <source>
        <dbReference type="EMBL" id="EFK56527.1"/>
    </source>
</evidence>
<dbReference type="Gene3D" id="3.10.380.10">
    <property type="entry name" value="Colicin E3-like ribonuclease domain"/>
    <property type="match status" value="1"/>
</dbReference>
<sequence length="246" mass="29282">MNVYFHFPEAFDEDKKIINSFIEVLMLTKKHSDFKIYYSESNLNTYKELNADAEIYLTEEIKVIRQFLSSQRAVKMDISNVQTSYIRWHLANYNAYNCEEALISIAEKLYLNSNYNYILLNLQNGIESCRNKILVFRDSMHLNYPDYFVKIDYVINDVEFAEWLKTRSVKEFSLKDENKFQKRPEITVKGATVYYEIKNERYWHLDTFHQFIEYEVYNSDGIHIGTANDKGQISIEGKKKGRTINL</sequence>
<gene>
    <name evidence="1" type="ORF">HMPREF0766_13730</name>
</gene>
<dbReference type="AlphaFoldDB" id="D7VRX6"/>
<keyword evidence="2" id="KW-1185">Reference proteome</keyword>
<dbReference type="GeneID" id="95431059"/>
<dbReference type="GO" id="GO:0016788">
    <property type="term" value="F:hydrolase activity, acting on ester bonds"/>
    <property type="evidence" value="ECO:0007669"/>
    <property type="project" value="InterPro"/>
</dbReference>
<dbReference type="InterPro" id="IPR036725">
    <property type="entry name" value="ColE3_ribonuclease_sf"/>
</dbReference>
<comment type="caution">
    <text evidence="1">The sequence shown here is derived from an EMBL/GenBank/DDBJ whole genome shotgun (WGS) entry which is preliminary data.</text>
</comment>
<dbReference type="STRING" id="525373.HMPREF0766_13730"/>
<dbReference type="GO" id="GO:0043022">
    <property type="term" value="F:ribosome binding"/>
    <property type="evidence" value="ECO:0007669"/>
    <property type="project" value="InterPro"/>
</dbReference>
<accession>D7VRX6</accession>
<dbReference type="GO" id="GO:0003723">
    <property type="term" value="F:RNA binding"/>
    <property type="evidence" value="ECO:0007669"/>
    <property type="project" value="InterPro"/>
</dbReference>
<evidence type="ECO:0000313" key="2">
    <source>
        <dbReference type="Proteomes" id="UP000006258"/>
    </source>
</evidence>
<organism evidence="1 2">
    <name type="scientific">Sphingobacterium spiritivorum ATCC 33861</name>
    <dbReference type="NCBI Taxonomy" id="525373"/>
    <lineage>
        <taxon>Bacteria</taxon>
        <taxon>Pseudomonadati</taxon>
        <taxon>Bacteroidota</taxon>
        <taxon>Sphingobacteriia</taxon>
        <taxon>Sphingobacteriales</taxon>
        <taxon>Sphingobacteriaceae</taxon>
        <taxon>Sphingobacterium</taxon>
    </lineage>
</organism>
<reference evidence="1" key="1">
    <citation type="submission" date="2010-07" db="EMBL/GenBank/DDBJ databases">
        <authorList>
            <person name="Muzny D."/>
            <person name="Qin X."/>
            <person name="Buhay C."/>
            <person name="Dugan-Rocha S."/>
            <person name="Ding Y."/>
            <person name="Chen G."/>
            <person name="Hawes A."/>
            <person name="Holder M."/>
            <person name="Jhangiani S."/>
            <person name="Johnson A."/>
            <person name="Khan Z."/>
            <person name="Li Z."/>
            <person name="Liu W."/>
            <person name="Liu X."/>
            <person name="Perez L."/>
            <person name="Shen H."/>
            <person name="Wang Q."/>
            <person name="Watt J."/>
            <person name="Xi L."/>
            <person name="Xin Y."/>
            <person name="Zhou J."/>
            <person name="Deng J."/>
            <person name="Jiang H."/>
            <person name="Liu Y."/>
            <person name="Qu J."/>
            <person name="Song X.-Z."/>
            <person name="Zhang L."/>
            <person name="Villasana D."/>
            <person name="Johnson A."/>
            <person name="Liu J."/>
            <person name="Liyanage D."/>
            <person name="Lorensuhewa L."/>
            <person name="Robinson T."/>
            <person name="Song A."/>
            <person name="Song B.-B."/>
            <person name="Dinh H."/>
            <person name="Thornton R."/>
            <person name="Coyle M."/>
            <person name="Francisco L."/>
            <person name="Jackson L."/>
            <person name="Javaid M."/>
            <person name="Korchina V."/>
            <person name="Kovar C."/>
            <person name="Mata R."/>
            <person name="Mathew T."/>
            <person name="Ngo R."/>
            <person name="Nguyen L."/>
            <person name="Nguyen N."/>
            <person name="Okwuonu G."/>
            <person name="Ongeri F."/>
            <person name="Pham C."/>
            <person name="Simmons D."/>
            <person name="Wilczek-Boney K."/>
            <person name="Hale W."/>
            <person name="Jakkamsetti A."/>
            <person name="Pham P."/>
            <person name="Ruth R."/>
            <person name="San Lucas F."/>
            <person name="Warren J."/>
            <person name="Zhang J."/>
            <person name="Zhao Z."/>
            <person name="Zhou C."/>
            <person name="Zhu D."/>
            <person name="Lee S."/>
            <person name="Bess C."/>
            <person name="Blankenburg K."/>
            <person name="Forbes L."/>
            <person name="Fu Q."/>
            <person name="Gubbala S."/>
            <person name="Hirani K."/>
            <person name="Jayaseelan J.C."/>
            <person name="Lara F."/>
            <person name="Munidasa M."/>
            <person name="Palculict T."/>
            <person name="Patil S."/>
            <person name="Pu L.-L."/>
            <person name="Saada N."/>
            <person name="Tang L."/>
            <person name="Weissenberger G."/>
            <person name="Zhu Y."/>
            <person name="Hemphill L."/>
            <person name="Shang Y."/>
            <person name="Youmans B."/>
            <person name="Ayvaz T."/>
            <person name="Ross M."/>
            <person name="Santibanez J."/>
            <person name="Aqrawi P."/>
            <person name="Gross S."/>
            <person name="Joshi V."/>
            <person name="Fowler G."/>
            <person name="Nazareth L."/>
            <person name="Reid J."/>
            <person name="Worley K."/>
            <person name="Petrosino J."/>
            <person name="Highlander S."/>
            <person name="Gibbs R."/>
        </authorList>
    </citation>
    <scope>NUCLEOTIDE SEQUENCE [LARGE SCALE GENOMIC DNA]</scope>
    <source>
        <strain evidence="1">ATCC 33861</strain>
    </source>
</reference>
<protein>
    <submittedName>
        <fullName evidence="1">Uncharacterized protein</fullName>
    </submittedName>
</protein>